<dbReference type="Proteomes" id="UP000183635">
    <property type="component" value="Unassembled WGS sequence"/>
</dbReference>
<dbReference type="AlphaFoldDB" id="A0A1I2ZWX9"/>
<organism evidence="1 2">
    <name type="scientific">Paracoccus aminovorans</name>
    <dbReference type="NCBI Taxonomy" id="34004"/>
    <lineage>
        <taxon>Bacteria</taxon>
        <taxon>Pseudomonadati</taxon>
        <taxon>Pseudomonadota</taxon>
        <taxon>Alphaproteobacteria</taxon>
        <taxon>Rhodobacterales</taxon>
        <taxon>Paracoccaceae</taxon>
        <taxon>Paracoccus</taxon>
    </lineage>
</organism>
<dbReference type="EMBL" id="FOPU01000011">
    <property type="protein sequence ID" value="SFH42278.1"/>
    <property type="molecule type" value="Genomic_DNA"/>
</dbReference>
<dbReference type="STRING" id="34004.SAMN04488021_11140"/>
<protein>
    <submittedName>
        <fullName evidence="1">Uncharacterized protein</fullName>
    </submittedName>
</protein>
<dbReference type="RefSeq" id="WP_074967153.1">
    <property type="nucleotide sequence ID" value="NZ_CBCRYP010000022.1"/>
</dbReference>
<name>A0A1I2ZWX9_9RHOB</name>
<evidence type="ECO:0000313" key="1">
    <source>
        <dbReference type="EMBL" id="SFH42278.1"/>
    </source>
</evidence>
<sequence>MFRINTEGLVVDAEDDQPVAHVACGFLATEATMQGQRYLILRLNCQDDAPSGALLSSAQLHQFALPLDQAGDLVRAILEIANRSET</sequence>
<dbReference type="OrthoDB" id="9980567at2"/>
<keyword evidence="2" id="KW-1185">Reference proteome</keyword>
<gene>
    <name evidence="1" type="ORF">SAMN04488021_11140</name>
</gene>
<accession>A0A1I2ZWX9</accession>
<reference evidence="1 2" key="1">
    <citation type="submission" date="2016-10" db="EMBL/GenBank/DDBJ databases">
        <authorList>
            <person name="de Groot N.N."/>
        </authorList>
    </citation>
    <scope>NUCLEOTIDE SEQUENCE [LARGE SCALE GENOMIC DNA]</scope>
    <source>
        <strain evidence="1 2">DSM 8537</strain>
    </source>
</reference>
<proteinExistence type="predicted"/>
<evidence type="ECO:0000313" key="2">
    <source>
        <dbReference type="Proteomes" id="UP000183635"/>
    </source>
</evidence>